<evidence type="ECO:0000256" key="2">
    <source>
        <dbReference type="ARBA" id="ARBA00022448"/>
    </source>
</evidence>
<name>A0A840UPE8_9FIRM</name>
<dbReference type="InterPro" id="IPR006128">
    <property type="entry name" value="Lipoprotein_PsaA-like"/>
</dbReference>
<dbReference type="AlphaFoldDB" id="A0A840UPE8"/>
<keyword evidence="3 6" id="KW-0732">Signal</keyword>
<feature type="signal peptide" evidence="6">
    <location>
        <begin position="1"/>
        <end position="19"/>
    </location>
</feature>
<dbReference type="Proteomes" id="UP000559117">
    <property type="component" value="Unassembled WGS sequence"/>
</dbReference>
<dbReference type="RefSeq" id="WP_183860699.1">
    <property type="nucleotide sequence ID" value="NZ_JACHFH010000012.1"/>
</dbReference>
<keyword evidence="5" id="KW-0175">Coiled coil</keyword>
<organism evidence="7 8">
    <name type="scientific">Pectinatus brassicae</name>
    <dbReference type="NCBI Taxonomy" id="862415"/>
    <lineage>
        <taxon>Bacteria</taxon>
        <taxon>Bacillati</taxon>
        <taxon>Bacillota</taxon>
        <taxon>Negativicutes</taxon>
        <taxon>Selenomonadales</taxon>
        <taxon>Selenomonadaceae</taxon>
        <taxon>Pectinatus</taxon>
    </lineage>
</organism>
<dbReference type="InterPro" id="IPR006127">
    <property type="entry name" value="ZnuA-like"/>
</dbReference>
<evidence type="ECO:0000313" key="7">
    <source>
        <dbReference type="EMBL" id="MBB5336082.1"/>
    </source>
</evidence>
<reference evidence="7 8" key="1">
    <citation type="submission" date="2020-08" db="EMBL/GenBank/DDBJ databases">
        <title>Genomic Encyclopedia of Type Strains, Phase IV (KMG-IV): sequencing the most valuable type-strain genomes for metagenomic binning, comparative biology and taxonomic classification.</title>
        <authorList>
            <person name="Goeker M."/>
        </authorList>
    </citation>
    <scope>NUCLEOTIDE SEQUENCE [LARGE SCALE GENOMIC DNA]</scope>
    <source>
        <strain evidence="7 8">DSM 24661</strain>
    </source>
</reference>
<dbReference type="PANTHER" id="PTHR42953">
    <property type="entry name" value="HIGH-AFFINITY ZINC UPTAKE SYSTEM PROTEIN ZNUA-RELATED"/>
    <property type="match status" value="1"/>
</dbReference>
<evidence type="ECO:0000256" key="4">
    <source>
        <dbReference type="RuleBase" id="RU003512"/>
    </source>
</evidence>
<dbReference type="PRINTS" id="PR00691">
    <property type="entry name" value="ADHESINB"/>
</dbReference>
<dbReference type="GO" id="GO:0007155">
    <property type="term" value="P:cell adhesion"/>
    <property type="evidence" value="ECO:0007669"/>
    <property type="project" value="InterPro"/>
</dbReference>
<dbReference type="PROSITE" id="PS51257">
    <property type="entry name" value="PROKAR_LIPOPROTEIN"/>
    <property type="match status" value="1"/>
</dbReference>
<dbReference type="GO" id="GO:0046872">
    <property type="term" value="F:metal ion binding"/>
    <property type="evidence" value="ECO:0007669"/>
    <property type="project" value="InterPro"/>
</dbReference>
<evidence type="ECO:0000256" key="5">
    <source>
        <dbReference type="SAM" id="Coils"/>
    </source>
</evidence>
<evidence type="ECO:0000256" key="6">
    <source>
        <dbReference type="SAM" id="SignalP"/>
    </source>
</evidence>
<dbReference type="InterPro" id="IPR050492">
    <property type="entry name" value="Bact_metal-bind_prot9"/>
</dbReference>
<protein>
    <submittedName>
        <fullName evidence="7">Zinc transport system substrate-binding protein</fullName>
    </submittedName>
</protein>
<dbReference type="GO" id="GO:0030001">
    <property type="term" value="P:metal ion transport"/>
    <property type="evidence" value="ECO:0007669"/>
    <property type="project" value="InterPro"/>
</dbReference>
<proteinExistence type="inferred from homology"/>
<evidence type="ECO:0000313" key="8">
    <source>
        <dbReference type="Proteomes" id="UP000559117"/>
    </source>
</evidence>
<dbReference type="PANTHER" id="PTHR42953:SF3">
    <property type="entry name" value="HIGH-AFFINITY ZINC UPTAKE SYSTEM PROTEIN ZNUA"/>
    <property type="match status" value="1"/>
</dbReference>
<keyword evidence="2 4" id="KW-0813">Transport</keyword>
<dbReference type="EMBL" id="JACHFH010000012">
    <property type="protein sequence ID" value="MBB5336082.1"/>
    <property type="molecule type" value="Genomic_DNA"/>
</dbReference>
<dbReference type="PRINTS" id="PR00690">
    <property type="entry name" value="ADHESNFAMILY"/>
</dbReference>
<comment type="similarity">
    <text evidence="1 4">Belongs to the bacterial solute-binding protein 9 family.</text>
</comment>
<feature type="coiled-coil region" evidence="5">
    <location>
        <begin position="168"/>
        <end position="195"/>
    </location>
</feature>
<feature type="chain" id="PRO_5038941072" evidence="6">
    <location>
        <begin position="20"/>
        <end position="304"/>
    </location>
</feature>
<dbReference type="Gene3D" id="3.40.50.1980">
    <property type="entry name" value="Nitrogenase molybdenum iron protein domain"/>
    <property type="match status" value="2"/>
</dbReference>
<accession>A0A840UPE8</accession>
<comment type="caution">
    <text evidence="7">The sequence shown here is derived from an EMBL/GenBank/DDBJ whole genome shotgun (WGS) entry which is preliminary data.</text>
</comment>
<keyword evidence="8" id="KW-1185">Reference proteome</keyword>
<evidence type="ECO:0000256" key="1">
    <source>
        <dbReference type="ARBA" id="ARBA00011028"/>
    </source>
</evidence>
<dbReference type="Pfam" id="PF01297">
    <property type="entry name" value="ZnuA"/>
    <property type="match status" value="1"/>
</dbReference>
<sequence>MKKVLSICLILCLSIFMLAGCSKQETKTTNAPSPDKLHVAVSFSAIKELTKAIGKDHVAISLIIPDGTEPHNFQPTIKNLKALNNAKLFIYNGFGLEDAWLDKVSSAADSNALVKVDASKGAAPILLQGDEAEGKKVNDPHLWLSLNGAELESKNIETALITADPAHKDDYEKNYQEFRQKLEDLKTEYAAKFAKSKRKDFITGHAAFGYLAKDFNLEQKSVSDALLSGEPSAKKLKELTDYCKANKVTTIFVEDMVSPKVSETLANEVNAKAVKIYTLESLPENMTYIDALKYNLEKIYASLN</sequence>
<dbReference type="SUPFAM" id="SSF53807">
    <property type="entry name" value="Helical backbone' metal receptor"/>
    <property type="match status" value="1"/>
</dbReference>
<dbReference type="InterPro" id="IPR006129">
    <property type="entry name" value="AdhesinB"/>
</dbReference>
<evidence type="ECO:0000256" key="3">
    <source>
        <dbReference type="ARBA" id="ARBA00022729"/>
    </source>
</evidence>
<gene>
    <name evidence="7" type="ORF">HNR32_001226</name>
</gene>